<feature type="domain" description="Tyr recombinase" evidence="4">
    <location>
        <begin position="194"/>
        <end position="389"/>
    </location>
</feature>
<comment type="caution">
    <text evidence="6">The sequence shown here is derived from an EMBL/GenBank/DDBJ whole genome shotgun (WGS) entry which is preliminary data.</text>
</comment>
<dbReference type="EMBL" id="MVHH01000047">
    <property type="protein sequence ID" value="OQZ94079.1"/>
    <property type="molecule type" value="Genomic_DNA"/>
</dbReference>
<evidence type="ECO:0000313" key="7">
    <source>
        <dbReference type="Proteomes" id="UP000192327"/>
    </source>
</evidence>
<dbReference type="PANTHER" id="PTHR30349">
    <property type="entry name" value="PHAGE INTEGRASE-RELATED"/>
    <property type="match status" value="1"/>
</dbReference>
<evidence type="ECO:0000259" key="4">
    <source>
        <dbReference type="PROSITE" id="PS51898"/>
    </source>
</evidence>
<dbReference type="InterPro" id="IPR002104">
    <property type="entry name" value="Integrase_catalytic"/>
</dbReference>
<dbReference type="PANTHER" id="PTHR30349:SF64">
    <property type="entry name" value="PROPHAGE INTEGRASE INTD-RELATED"/>
    <property type="match status" value="1"/>
</dbReference>
<evidence type="ECO:0000313" key="5">
    <source>
        <dbReference type="EMBL" id="OQZ94079.1"/>
    </source>
</evidence>
<evidence type="ECO:0000313" key="6">
    <source>
        <dbReference type="EMBL" id="TXI59968.1"/>
    </source>
</evidence>
<dbReference type="PROSITE" id="PS51898">
    <property type="entry name" value="TYR_RECOMBINASE"/>
    <property type="match status" value="1"/>
</dbReference>
<dbReference type="InterPro" id="IPR010998">
    <property type="entry name" value="Integrase_recombinase_N"/>
</dbReference>
<dbReference type="InterPro" id="IPR050090">
    <property type="entry name" value="Tyrosine_recombinase_XerCD"/>
</dbReference>
<dbReference type="RefSeq" id="WP_052751486.1">
    <property type="nucleotide sequence ID" value="NZ_JACKUJ010000008.1"/>
</dbReference>
<evidence type="ECO:0000256" key="2">
    <source>
        <dbReference type="ARBA" id="ARBA00023125"/>
    </source>
</evidence>
<dbReference type="CDD" id="cd01189">
    <property type="entry name" value="INT_ICEBs1_C_like"/>
    <property type="match status" value="1"/>
</dbReference>
<dbReference type="Proteomes" id="UP000321797">
    <property type="component" value="Unassembled WGS sequence"/>
</dbReference>
<protein>
    <submittedName>
        <fullName evidence="6">Site-specific integrase</fullName>
    </submittedName>
</protein>
<gene>
    <name evidence="5" type="ORF">BST15_17150</name>
    <name evidence="6" type="ORF">E6Q54_01485</name>
</gene>
<accession>A0A5C7YF21</accession>
<dbReference type="GO" id="GO:0003677">
    <property type="term" value="F:DNA binding"/>
    <property type="evidence" value="ECO:0007669"/>
    <property type="project" value="UniProtKB-KW"/>
</dbReference>
<dbReference type="InterPro" id="IPR011010">
    <property type="entry name" value="DNA_brk_join_enz"/>
</dbReference>
<dbReference type="AlphaFoldDB" id="A0A5C7YF21"/>
<dbReference type="Gene3D" id="1.10.443.10">
    <property type="entry name" value="Intergrase catalytic core"/>
    <property type="match status" value="1"/>
</dbReference>
<dbReference type="Proteomes" id="UP000192327">
    <property type="component" value="Unassembled WGS sequence"/>
</dbReference>
<evidence type="ECO:0000313" key="8">
    <source>
        <dbReference type="Proteomes" id="UP000321797"/>
    </source>
</evidence>
<name>A0A5C7YF21_9MYCO</name>
<evidence type="ECO:0000256" key="1">
    <source>
        <dbReference type="ARBA" id="ARBA00008857"/>
    </source>
</evidence>
<comment type="similarity">
    <text evidence="1">Belongs to the 'phage' integrase family.</text>
</comment>
<keyword evidence="3" id="KW-0233">DNA recombination</keyword>
<reference evidence="6 8" key="2">
    <citation type="submission" date="2018-09" db="EMBL/GenBank/DDBJ databases">
        <title>Metagenome Assembled Genomes from an Advanced Water Purification Facility.</title>
        <authorList>
            <person name="Stamps B.W."/>
            <person name="Spear J.R."/>
        </authorList>
    </citation>
    <scope>NUCLEOTIDE SEQUENCE [LARGE SCALE GENOMIC DNA]</scope>
    <source>
        <strain evidence="6">Bin_29_2</strain>
    </source>
</reference>
<sequence length="414" mass="44763">MRLRNRRAGVEDRWHRVGDGELCTDKAHGKLGTLIQSKSHGVGKRWRARYVDAGGREVAKGFTRKADATAWLENITSTIVTGTYVAPGAGNATIGEIHKQWVGTFGHLKDTTVAARASAWAVHVRDTWADTAVAEVQTSGVRAWVADLAAAGAAAPTIENALGVLRMILALAVEDKRIPRNPCDGVKAPAREHSQRAYLTHAQVDELATAMERYGLVVLFLAYTGLRYGEMAALTVADFDMLRRRVNVRRSVTEVVGKLVWSTPKNHERRSVPFPKFLADDLAAAMVDKRRDDLVFTAPAGGVLRIATFRTRVFNPAVTKLRAPDKGGNPTTDWPRPTMHDLRHTAASLAISAGANVKAVQTMLGHKSAALTLDTYSDLFPDDLEAVADALDAAARAARKSTADALRTKGGPAP</sequence>
<dbReference type="GO" id="GO:0006310">
    <property type="term" value="P:DNA recombination"/>
    <property type="evidence" value="ECO:0007669"/>
    <property type="project" value="UniProtKB-KW"/>
</dbReference>
<keyword evidence="2" id="KW-0238">DNA-binding</keyword>
<keyword evidence="7" id="KW-1185">Reference proteome</keyword>
<dbReference type="Gene3D" id="1.10.150.130">
    <property type="match status" value="1"/>
</dbReference>
<dbReference type="Pfam" id="PF00589">
    <property type="entry name" value="Phage_integrase"/>
    <property type="match status" value="1"/>
</dbReference>
<proteinExistence type="inferred from homology"/>
<dbReference type="InterPro" id="IPR013762">
    <property type="entry name" value="Integrase-like_cat_sf"/>
</dbReference>
<reference evidence="5 7" key="1">
    <citation type="submission" date="2016-12" db="EMBL/GenBank/DDBJ databases">
        <title>The new phylogeny of genus Mycobacterium.</title>
        <authorList>
            <person name="Tortoli E."/>
            <person name="Trovato A."/>
            <person name="Cirillo D.M."/>
        </authorList>
    </citation>
    <scope>NUCLEOTIDE SEQUENCE [LARGE SCALE GENOMIC DNA]</scope>
    <source>
        <strain evidence="5 7">DSM 44942</strain>
    </source>
</reference>
<organism evidence="6 8">
    <name type="scientific">Mycolicibacter arupensis</name>
    <dbReference type="NCBI Taxonomy" id="342002"/>
    <lineage>
        <taxon>Bacteria</taxon>
        <taxon>Bacillati</taxon>
        <taxon>Actinomycetota</taxon>
        <taxon>Actinomycetes</taxon>
        <taxon>Mycobacteriales</taxon>
        <taxon>Mycobacteriaceae</taxon>
        <taxon>Mycolicibacter</taxon>
    </lineage>
</organism>
<dbReference type="GO" id="GO:0015074">
    <property type="term" value="P:DNA integration"/>
    <property type="evidence" value="ECO:0007669"/>
    <property type="project" value="InterPro"/>
</dbReference>
<dbReference type="EMBL" id="SSGD01000008">
    <property type="protein sequence ID" value="TXI59968.1"/>
    <property type="molecule type" value="Genomic_DNA"/>
</dbReference>
<dbReference type="SUPFAM" id="SSF56349">
    <property type="entry name" value="DNA breaking-rejoining enzymes"/>
    <property type="match status" value="1"/>
</dbReference>
<dbReference type="OrthoDB" id="1822491at2"/>
<evidence type="ECO:0000256" key="3">
    <source>
        <dbReference type="ARBA" id="ARBA00023172"/>
    </source>
</evidence>